<dbReference type="PANTHER" id="PTHR22902">
    <property type="entry name" value="SESQUIPEDALIAN"/>
    <property type="match status" value="1"/>
</dbReference>
<dbReference type="Proteomes" id="UP001142489">
    <property type="component" value="Unassembled WGS sequence"/>
</dbReference>
<dbReference type="GO" id="GO:0005802">
    <property type="term" value="C:trans-Golgi network"/>
    <property type="evidence" value="ECO:0007669"/>
    <property type="project" value="UniProtKB-UniRule"/>
</dbReference>
<dbReference type="PANTHER" id="PTHR22902:SF15">
    <property type="entry name" value="SESQUIPEDALIAN-2"/>
    <property type="match status" value="1"/>
</dbReference>
<accession>A0A9Q1B2S6</accession>
<gene>
    <name evidence="4" type="ORF">JRQ81_016192</name>
</gene>
<dbReference type="EMBL" id="JAPFRF010000006">
    <property type="protein sequence ID" value="KAJ7330018.1"/>
    <property type="molecule type" value="Genomic_DNA"/>
</dbReference>
<keyword evidence="1" id="KW-0967">Endosome</keyword>
<dbReference type="InterPro" id="IPR045188">
    <property type="entry name" value="Boi1/Boi2-like"/>
</dbReference>
<dbReference type="PROSITE" id="PS50003">
    <property type="entry name" value="PH_DOMAIN"/>
    <property type="match status" value="1"/>
</dbReference>
<evidence type="ECO:0000256" key="2">
    <source>
        <dbReference type="SAM" id="MobiDB-lite"/>
    </source>
</evidence>
<evidence type="ECO:0000259" key="3">
    <source>
        <dbReference type="PROSITE" id="PS50003"/>
    </source>
</evidence>
<proteinExistence type="inferred from homology"/>
<dbReference type="GO" id="GO:0042147">
    <property type="term" value="P:retrograde transport, endosome to Golgi"/>
    <property type="evidence" value="ECO:0007669"/>
    <property type="project" value="UniProtKB-UniRule"/>
</dbReference>
<dbReference type="SMART" id="SM00233">
    <property type="entry name" value="PH"/>
    <property type="match status" value="1"/>
</dbReference>
<dbReference type="GO" id="GO:0030136">
    <property type="term" value="C:clathrin-coated vesicle"/>
    <property type="evidence" value="ECO:0007669"/>
    <property type="project" value="UniProtKB-SubCell"/>
</dbReference>
<dbReference type="GO" id="GO:0005769">
    <property type="term" value="C:early endosome"/>
    <property type="evidence" value="ECO:0007669"/>
    <property type="project" value="UniProtKB-SubCell"/>
</dbReference>
<keyword evidence="1" id="KW-0597">Phosphoprotein</keyword>
<feature type="compositionally biased region" description="Polar residues" evidence="2">
    <location>
        <begin position="76"/>
        <end position="96"/>
    </location>
</feature>
<dbReference type="GO" id="GO:0055037">
    <property type="term" value="C:recycling endosome"/>
    <property type="evidence" value="ECO:0007669"/>
    <property type="project" value="UniProtKB-SubCell"/>
</dbReference>
<dbReference type="Gene3D" id="2.30.29.30">
    <property type="entry name" value="Pleckstrin-homology domain (PH domain)/Phosphotyrosine-binding domain (PTB)"/>
    <property type="match status" value="1"/>
</dbReference>
<dbReference type="OrthoDB" id="10261837at2759"/>
<evidence type="ECO:0000313" key="4">
    <source>
        <dbReference type="EMBL" id="KAJ7330018.1"/>
    </source>
</evidence>
<keyword evidence="1" id="KW-0968">Cytoplasmic vesicle</keyword>
<dbReference type="CDD" id="cd13288">
    <property type="entry name" value="PH_Ses"/>
    <property type="match status" value="1"/>
</dbReference>
<feature type="region of interest" description="Disordered" evidence="2">
    <location>
        <begin position="1"/>
        <end position="29"/>
    </location>
</feature>
<comment type="function">
    <text evidence="1">Plays a role in endocytic trafficking. Required for receptor recycling from endosomes, both to the trans-Golgi network and the plasma membrane.</text>
</comment>
<dbReference type="AlphaFoldDB" id="A0A9Q1B2S6"/>
<sequence>MISWLRFGADHSTKGCSPGIGRERRGRKPMWNKYTSGKNTLFRALFLYVALGARQKRKEAQGSYVPGFALLKIHTNNRQTSAGKQGRTRQTTSGNNRRTEGKLNRDVTKFQEVMFDVNKNRIATMKLNERSVAHYATCDSPADHAGFLCKRVERYHHHHPTTTSYHHRWFVLKGNLLFYFEDRESRDPLGLIVLEGCTVELCEAAEEFAFAIRFDSSGGKAYVLVADCQAVMEAWVKALSRASFDYMRLVVKELEKQLQEARKSLVACRKLTKKSSAVRKRLLSNPVMVPVQEYPAALENGCATWDNGCTLADIAFLDPDGEYLKPPPLPPRRRLAGNNLGGSPMPSIACAVQESPVSPETICFSKLHHWYGQEIAEVRREWLENQKRGVM</sequence>
<keyword evidence="5" id="KW-1185">Reference proteome</keyword>
<comment type="subcellular location">
    <subcellularLocation>
        <location evidence="1">Early endosome</location>
    </subcellularLocation>
    <subcellularLocation>
        <location evidence="1">Recycling endosome</location>
    </subcellularLocation>
    <subcellularLocation>
        <location evidence="1">Golgi apparatus</location>
        <location evidence="1">trans-Golgi network</location>
    </subcellularLocation>
    <subcellularLocation>
        <location evidence="1">Cytoplasmic vesicle</location>
        <location evidence="1">Clathrin-coated vesicle</location>
    </subcellularLocation>
</comment>
<feature type="region of interest" description="Disordered" evidence="2">
    <location>
        <begin position="76"/>
        <end position="103"/>
    </location>
</feature>
<reference evidence="4" key="1">
    <citation type="journal article" date="2023" name="DNA Res.">
        <title>Chromosome-level genome assembly of Phrynocephalus forsythii using third-generation DNA sequencing and Hi-C analysis.</title>
        <authorList>
            <person name="Qi Y."/>
            <person name="Zhao W."/>
            <person name="Zhao Y."/>
            <person name="Niu C."/>
            <person name="Cao S."/>
            <person name="Zhang Y."/>
        </authorList>
    </citation>
    <scope>NUCLEOTIDE SEQUENCE</scope>
    <source>
        <tissue evidence="4">Muscle</tissue>
    </source>
</reference>
<keyword evidence="1" id="KW-0333">Golgi apparatus</keyword>
<name>A0A9Q1B2S6_9SAUR</name>
<comment type="similarity">
    <text evidence="1">Belongs to the sesquipedalian family.</text>
</comment>
<dbReference type="InterPro" id="IPR011993">
    <property type="entry name" value="PH-like_dom_sf"/>
</dbReference>
<dbReference type="GO" id="GO:0001881">
    <property type="term" value="P:receptor recycling"/>
    <property type="evidence" value="ECO:0007669"/>
    <property type="project" value="UniProtKB-UniRule"/>
</dbReference>
<dbReference type="Pfam" id="PF00169">
    <property type="entry name" value="PH"/>
    <property type="match status" value="1"/>
</dbReference>
<dbReference type="InterPro" id="IPR001849">
    <property type="entry name" value="PH_domain"/>
</dbReference>
<dbReference type="GO" id="GO:0005829">
    <property type="term" value="C:cytosol"/>
    <property type="evidence" value="ECO:0007669"/>
    <property type="project" value="GOC"/>
</dbReference>
<protein>
    <recommendedName>
        <fullName evidence="1">Sesquipedalian</fullName>
        <shortName evidence="1">Ses</shortName>
    </recommendedName>
    <alternativeName>
        <fullName evidence="1">PH domain-containing endocytic trafficking adaptor</fullName>
    </alternativeName>
</protein>
<dbReference type="GO" id="GO:0007032">
    <property type="term" value="P:endosome organization"/>
    <property type="evidence" value="ECO:0007669"/>
    <property type="project" value="UniProtKB-UniRule"/>
</dbReference>
<evidence type="ECO:0000256" key="1">
    <source>
        <dbReference type="RuleBase" id="RU369082"/>
    </source>
</evidence>
<comment type="caution">
    <text evidence="4">The sequence shown here is derived from an EMBL/GenBank/DDBJ whole genome shotgun (WGS) entry which is preliminary data.</text>
</comment>
<organism evidence="4 5">
    <name type="scientific">Phrynocephalus forsythii</name>
    <dbReference type="NCBI Taxonomy" id="171643"/>
    <lineage>
        <taxon>Eukaryota</taxon>
        <taxon>Metazoa</taxon>
        <taxon>Chordata</taxon>
        <taxon>Craniata</taxon>
        <taxon>Vertebrata</taxon>
        <taxon>Euteleostomi</taxon>
        <taxon>Lepidosauria</taxon>
        <taxon>Squamata</taxon>
        <taxon>Bifurcata</taxon>
        <taxon>Unidentata</taxon>
        <taxon>Episquamata</taxon>
        <taxon>Toxicofera</taxon>
        <taxon>Iguania</taxon>
        <taxon>Acrodonta</taxon>
        <taxon>Agamidae</taxon>
        <taxon>Agaminae</taxon>
        <taxon>Phrynocephalus</taxon>
    </lineage>
</organism>
<evidence type="ECO:0000313" key="5">
    <source>
        <dbReference type="Proteomes" id="UP001142489"/>
    </source>
</evidence>
<feature type="domain" description="PH" evidence="3">
    <location>
        <begin position="141"/>
        <end position="244"/>
    </location>
</feature>
<dbReference type="SUPFAM" id="SSF50729">
    <property type="entry name" value="PH domain-like"/>
    <property type="match status" value="1"/>
</dbReference>